<evidence type="ECO:0000313" key="2">
    <source>
        <dbReference type="EMBL" id="MCE3050520.1"/>
    </source>
</evidence>
<feature type="compositionally biased region" description="Polar residues" evidence="1">
    <location>
        <begin position="21"/>
        <end position="36"/>
    </location>
</feature>
<sequence>MHLNVGYSGRQLVTFQGNADVSSRTANGSPTLSSAPGDSKPVGYSSGKALLQSANQRIEEYYVSFKEKRSIHEEAQFEINSKEGPRSRLHHCHIRASYQNWQRCPSYEVAKGTENKTPPPPFVPSNTPASQFQAVAAPTTTPPDLLKLVEIAQVHESQLMKLAKAIPSLIQQAIKNAMQPARDKLNGLRTIV</sequence>
<gene>
    <name evidence="2" type="ORF">HAX54_047414</name>
</gene>
<feature type="region of interest" description="Disordered" evidence="1">
    <location>
        <begin position="21"/>
        <end position="46"/>
    </location>
</feature>
<comment type="caution">
    <text evidence="2">The sequence shown here is derived from an EMBL/GenBank/DDBJ whole genome shotgun (WGS) entry which is preliminary data.</text>
</comment>
<name>A0ABS8WI98_DATST</name>
<evidence type="ECO:0000313" key="3">
    <source>
        <dbReference type="Proteomes" id="UP000823775"/>
    </source>
</evidence>
<proteinExistence type="predicted"/>
<dbReference type="EMBL" id="JACEIK010007658">
    <property type="protein sequence ID" value="MCE3050520.1"/>
    <property type="molecule type" value="Genomic_DNA"/>
</dbReference>
<accession>A0ABS8WI98</accession>
<evidence type="ECO:0000256" key="1">
    <source>
        <dbReference type="SAM" id="MobiDB-lite"/>
    </source>
</evidence>
<protein>
    <submittedName>
        <fullName evidence="2">Uncharacterized protein</fullName>
    </submittedName>
</protein>
<organism evidence="2 3">
    <name type="scientific">Datura stramonium</name>
    <name type="common">Jimsonweed</name>
    <name type="synonym">Common thornapple</name>
    <dbReference type="NCBI Taxonomy" id="4076"/>
    <lineage>
        <taxon>Eukaryota</taxon>
        <taxon>Viridiplantae</taxon>
        <taxon>Streptophyta</taxon>
        <taxon>Embryophyta</taxon>
        <taxon>Tracheophyta</taxon>
        <taxon>Spermatophyta</taxon>
        <taxon>Magnoliopsida</taxon>
        <taxon>eudicotyledons</taxon>
        <taxon>Gunneridae</taxon>
        <taxon>Pentapetalae</taxon>
        <taxon>asterids</taxon>
        <taxon>lamiids</taxon>
        <taxon>Solanales</taxon>
        <taxon>Solanaceae</taxon>
        <taxon>Solanoideae</taxon>
        <taxon>Datureae</taxon>
        <taxon>Datura</taxon>
    </lineage>
</organism>
<keyword evidence="3" id="KW-1185">Reference proteome</keyword>
<dbReference type="Proteomes" id="UP000823775">
    <property type="component" value="Unassembled WGS sequence"/>
</dbReference>
<reference evidence="2 3" key="1">
    <citation type="journal article" date="2021" name="BMC Genomics">
        <title>Datura genome reveals duplications of psychoactive alkaloid biosynthetic genes and high mutation rate following tissue culture.</title>
        <authorList>
            <person name="Rajewski A."/>
            <person name="Carter-House D."/>
            <person name="Stajich J."/>
            <person name="Litt A."/>
        </authorList>
    </citation>
    <scope>NUCLEOTIDE SEQUENCE [LARGE SCALE GENOMIC DNA]</scope>
    <source>
        <strain evidence="2">AR-01</strain>
    </source>
</reference>